<reference evidence="2" key="1">
    <citation type="journal article" date="2004" name="Nature">
        <title>Genome duplication in the teleost fish Tetraodon nigroviridis reveals the early vertebrate proto-karyotype.</title>
        <authorList>
            <person name="Jaillon O."/>
            <person name="Aury J.-M."/>
            <person name="Brunet F."/>
            <person name="Petit J.-L."/>
            <person name="Stange-Thomann N."/>
            <person name="Mauceli E."/>
            <person name="Bouneau L."/>
            <person name="Fischer C."/>
            <person name="Ozouf-Costaz C."/>
            <person name="Bernot A."/>
            <person name="Nicaud S."/>
            <person name="Jaffe D."/>
            <person name="Fisher S."/>
            <person name="Lutfalla G."/>
            <person name="Dossat C."/>
            <person name="Segurens B."/>
            <person name="Dasilva C."/>
            <person name="Salanoubat M."/>
            <person name="Levy M."/>
            <person name="Boudet N."/>
            <person name="Castellano S."/>
            <person name="Anthouard V."/>
            <person name="Jubin C."/>
            <person name="Castelli V."/>
            <person name="Katinka M."/>
            <person name="Vacherie B."/>
            <person name="Biemont C."/>
            <person name="Skalli Z."/>
            <person name="Cattolico L."/>
            <person name="Poulain J."/>
            <person name="De Berardinis V."/>
            <person name="Cruaud C."/>
            <person name="Duprat S."/>
            <person name="Brottier P."/>
            <person name="Coutanceau J.-P."/>
            <person name="Gouzy J."/>
            <person name="Parra G."/>
            <person name="Lardier G."/>
            <person name="Chapple C."/>
            <person name="McKernan K.J."/>
            <person name="McEwan P."/>
            <person name="Bosak S."/>
            <person name="Kellis M."/>
            <person name="Volff J.-N."/>
            <person name="Guigo R."/>
            <person name="Zody M.C."/>
            <person name="Mesirov J."/>
            <person name="Lindblad-Toh K."/>
            <person name="Birren B."/>
            <person name="Nusbaum C."/>
            <person name="Kahn D."/>
            <person name="Robinson-Rechavi M."/>
            <person name="Laudet V."/>
            <person name="Schachter V."/>
            <person name="Quetier F."/>
            <person name="Saurin W."/>
            <person name="Scarpelli C."/>
            <person name="Wincker P."/>
            <person name="Lander E.S."/>
            <person name="Weissenbach J."/>
            <person name="Roest Crollius H."/>
        </authorList>
    </citation>
    <scope>NUCLEOTIDE SEQUENCE [LARGE SCALE GENOMIC DNA]</scope>
</reference>
<proteinExistence type="predicted"/>
<sequence>MLKKMLDLDPTARITPEQLLQHGFLTNADGASPSKEPEPTAGEEKGQRSFVQSSSLQQSPKVPSKTNKRKHESVDEDATDPDTKRARNSVQVETAEGQKQSPMVHLKSKQRKRKHESLDEATGQVFKWARNSV</sequence>
<dbReference type="EMBL" id="CAAE01004025">
    <property type="protein sequence ID" value="CAF88174.1"/>
    <property type="molecule type" value="Genomic_DNA"/>
</dbReference>
<feature type="compositionally biased region" description="Basic and acidic residues" evidence="1">
    <location>
        <begin position="35"/>
        <end position="47"/>
    </location>
</feature>
<gene>
    <name evidence="2" type="ORF">GSTENG00001349001</name>
</gene>
<feature type="region of interest" description="Disordered" evidence="1">
    <location>
        <begin position="1"/>
        <end position="133"/>
    </location>
</feature>
<name>Q4TG08_TETNG</name>
<organism evidence="2">
    <name type="scientific">Tetraodon nigroviridis</name>
    <name type="common">Spotted green pufferfish</name>
    <name type="synonym">Chelonodon nigroviridis</name>
    <dbReference type="NCBI Taxonomy" id="99883"/>
    <lineage>
        <taxon>Eukaryota</taxon>
        <taxon>Metazoa</taxon>
        <taxon>Chordata</taxon>
        <taxon>Craniata</taxon>
        <taxon>Vertebrata</taxon>
        <taxon>Euteleostomi</taxon>
        <taxon>Actinopterygii</taxon>
        <taxon>Neopterygii</taxon>
        <taxon>Teleostei</taxon>
        <taxon>Neoteleostei</taxon>
        <taxon>Acanthomorphata</taxon>
        <taxon>Eupercaria</taxon>
        <taxon>Tetraodontiformes</taxon>
        <taxon>Tetradontoidea</taxon>
        <taxon>Tetraodontidae</taxon>
        <taxon>Tetraodon</taxon>
    </lineage>
</organism>
<dbReference type="KEGG" id="tng:GSTEN00001349G001"/>
<comment type="caution">
    <text evidence="2">The sequence shown here is derived from an EMBL/GenBank/DDBJ whole genome shotgun (WGS) entry which is preliminary data.</text>
</comment>
<accession>Q4TG08</accession>
<protein>
    <submittedName>
        <fullName evidence="2">(spotted green pufferfish) hypothetical protein</fullName>
    </submittedName>
</protein>
<dbReference type="AlphaFoldDB" id="Q4TG08"/>
<feature type="compositionally biased region" description="Polar residues" evidence="1">
    <location>
        <begin position="49"/>
        <end position="65"/>
    </location>
</feature>
<dbReference type="Gene3D" id="1.10.510.10">
    <property type="entry name" value="Transferase(Phosphotransferase) domain 1"/>
    <property type="match status" value="1"/>
</dbReference>
<evidence type="ECO:0000256" key="1">
    <source>
        <dbReference type="SAM" id="MobiDB-lite"/>
    </source>
</evidence>
<evidence type="ECO:0000313" key="2">
    <source>
        <dbReference type="EMBL" id="CAF88174.1"/>
    </source>
</evidence>
<feature type="compositionally biased region" description="Basic residues" evidence="1">
    <location>
        <begin position="106"/>
        <end position="115"/>
    </location>
</feature>
<feature type="compositionally biased region" description="Polar residues" evidence="1">
    <location>
        <begin position="88"/>
        <end position="101"/>
    </location>
</feature>
<reference evidence="2" key="2">
    <citation type="submission" date="2004-02" db="EMBL/GenBank/DDBJ databases">
        <authorList>
            <consortium name="Genoscope"/>
            <consortium name="Whitehead Institute Centre for Genome Research"/>
        </authorList>
    </citation>
    <scope>NUCLEOTIDE SEQUENCE</scope>
</reference>